<dbReference type="AlphaFoldDB" id="A0A0D8B687"/>
<dbReference type="Proteomes" id="UP000032545">
    <property type="component" value="Unassembled WGS sequence"/>
</dbReference>
<proteinExistence type="predicted"/>
<dbReference type="RefSeq" id="WP_052681656.1">
    <property type="nucleotide sequence ID" value="NZ_JYFN01000107.1"/>
</dbReference>
<accession>A0A0D8B687</accession>
<evidence type="ECO:0008006" key="4">
    <source>
        <dbReference type="Google" id="ProtNLM"/>
    </source>
</evidence>
<organism evidence="2 3">
    <name type="scientific">Frankia torreyi</name>
    <dbReference type="NCBI Taxonomy" id="1856"/>
    <lineage>
        <taxon>Bacteria</taxon>
        <taxon>Bacillati</taxon>
        <taxon>Actinomycetota</taxon>
        <taxon>Actinomycetes</taxon>
        <taxon>Frankiales</taxon>
        <taxon>Frankiaceae</taxon>
        <taxon>Frankia</taxon>
    </lineage>
</organism>
<sequence>MSGLVAVGSVKGSPGVTTAALGLAAGWPMRPGGAPVVGVEADPSGGDVLGWYELPAAVGLVSWAAQARSGRLGLSGHVQQLPGGVEVVAAPVEATAARGAVEVLAGAGAVRAAADTVTVVADVGRVDLWSAAAPVVAVCDLLVVVARPVPVELARVVGREADLTAAGRRECVLLLVGEPAWPVERVAESVGLPVAGVLPWDPRGAGVIAGRPGGRRAPGPLARAYGLVARGLADQLDRRRVPLPPPIAGVPALPAGNARATAGQKTTVLVPGASSPRAGRDREASGWVPSTTVRRGRVGRR</sequence>
<protein>
    <recommendedName>
        <fullName evidence="4">MinD-like ATPase involved in chromosome partitioning or flagellar assembly</fullName>
    </recommendedName>
</protein>
<evidence type="ECO:0000313" key="3">
    <source>
        <dbReference type="Proteomes" id="UP000032545"/>
    </source>
</evidence>
<dbReference type="SUPFAM" id="SSF52540">
    <property type="entry name" value="P-loop containing nucleoside triphosphate hydrolases"/>
    <property type="match status" value="1"/>
</dbReference>
<comment type="caution">
    <text evidence="2">The sequence shown here is derived from an EMBL/GenBank/DDBJ whole genome shotgun (WGS) entry which is preliminary data.</text>
</comment>
<gene>
    <name evidence="2" type="ORF">FF36_06291</name>
</gene>
<feature type="region of interest" description="Disordered" evidence="1">
    <location>
        <begin position="260"/>
        <end position="301"/>
    </location>
</feature>
<dbReference type="EMBL" id="JYFN01000107">
    <property type="protein sequence ID" value="KJE19439.1"/>
    <property type="molecule type" value="Genomic_DNA"/>
</dbReference>
<dbReference type="Gene3D" id="3.40.50.300">
    <property type="entry name" value="P-loop containing nucleotide triphosphate hydrolases"/>
    <property type="match status" value="1"/>
</dbReference>
<dbReference type="PATRIC" id="fig|1502723.3.peg.824"/>
<evidence type="ECO:0000313" key="2">
    <source>
        <dbReference type="EMBL" id="KJE19439.1"/>
    </source>
</evidence>
<evidence type="ECO:0000256" key="1">
    <source>
        <dbReference type="SAM" id="MobiDB-lite"/>
    </source>
</evidence>
<reference evidence="2 3" key="2">
    <citation type="journal article" date="2016" name="Genome Announc.">
        <title>Permanent Draft Genome Sequences for Two Variants of Frankia sp. Strain CpI1, the First Frankia Strain Isolated from Root Nodules of Comptonia peregrina.</title>
        <authorList>
            <person name="Oshone R."/>
            <person name="Hurst S.G.IV."/>
            <person name="Abebe-Akele F."/>
            <person name="Simpson S."/>
            <person name="Morris K."/>
            <person name="Thomas W.K."/>
            <person name="Tisa L.S."/>
        </authorList>
    </citation>
    <scope>NUCLEOTIDE SEQUENCE [LARGE SCALE GENOMIC DNA]</scope>
    <source>
        <strain evidence="3">CpI1-S</strain>
    </source>
</reference>
<name>A0A0D8B687_9ACTN</name>
<keyword evidence="3" id="KW-1185">Reference proteome</keyword>
<reference evidence="3" key="1">
    <citation type="submission" date="2015-02" db="EMBL/GenBank/DDBJ databases">
        <title>Draft Genome of Frankia sp. CpI1-S.</title>
        <authorList>
            <person name="Oshone R.T."/>
            <person name="Ngom M."/>
            <person name="Ghodhbane-Gtari F."/>
            <person name="Gtari M."/>
            <person name="Morris K."/>
            <person name="Thomas K."/>
            <person name="Sen A."/>
            <person name="Tisa L.S."/>
        </authorList>
    </citation>
    <scope>NUCLEOTIDE SEQUENCE [LARGE SCALE GENOMIC DNA]</scope>
    <source>
        <strain evidence="3">CpI1-S</strain>
    </source>
</reference>
<dbReference type="InterPro" id="IPR027417">
    <property type="entry name" value="P-loop_NTPase"/>
</dbReference>
<dbReference type="OrthoDB" id="5243870at2"/>